<keyword evidence="2" id="KW-1185">Reference proteome</keyword>
<protein>
    <recommendedName>
        <fullName evidence="3">F-box domain-containing protein</fullName>
    </recommendedName>
</protein>
<evidence type="ECO:0000313" key="1">
    <source>
        <dbReference type="EMBL" id="KAK7883171.1"/>
    </source>
</evidence>
<dbReference type="AlphaFoldDB" id="A0AAW0MWX7"/>
<evidence type="ECO:0000313" key="2">
    <source>
        <dbReference type="Proteomes" id="UP001460270"/>
    </source>
</evidence>
<name>A0AAW0MWX7_9GOBI</name>
<accession>A0AAW0MWX7</accession>
<proteinExistence type="predicted"/>
<comment type="caution">
    <text evidence="1">The sequence shown here is derived from an EMBL/GenBank/DDBJ whole genome shotgun (WGS) entry which is preliminary data.</text>
</comment>
<organism evidence="1 2">
    <name type="scientific">Mugilogobius chulae</name>
    <name type="common">yellowstripe goby</name>
    <dbReference type="NCBI Taxonomy" id="88201"/>
    <lineage>
        <taxon>Eukaryota</taxon>
        <taxon>Metazoa</taxon>
        <taxon>Chordata</taxon>
        <taxon>Craniata</taxon>
        <taxon>Vertebrata</taxon>
        <taxon>Euteleostomi</taxon>
        <taxon>Actinopterygii</taxon>
        <taxon>Neopterygii</taxon>
        <taxon>Teleostei</taxon>
        <taxon>Neoteleostei</taxon>
        <taxon>Acanthomorphata</taxon>
        <taxon>Gobiaria</taxon>
        <taxon>Gobiiformes</taxon>
        <taxon>Gobioidei</taxon>
        <taxon>Gobiidae</taxon>
        <taxon>Gobionellinae</taxon>
        <taxon>Mugilogobius</taxon>
    </lineage>
</organism>
<evidence type="ECO:0008006" key="3">
    <source>
        <dbReference type="Google" id="ProtNLM"/>
    </source>
</evidence>
<gene>
    <name evidence="1" type="ORF">WMY93_029345</name>
</gene>
<dbReference type="EMBL" id="JBBPFD010000021">
    <property type="protein sequence ID" value="KAK7883171.1"/>
    <property type="molecule type" value="Genomic_DNA"/>
</dbReference>
<reference evidence="2" key="1">
    <citation type="submission" date="2024-04" db="EMBL/GenBank/DDBJ databases">
        <title>Salinicola lusitanus LLJ914,a marine bacterium isolated from the Okinawa Trough.</title>
        <authorList>
            <person name="Li J."/>
        </authorList>
    </citation>
    <scope>NUCLEOTIDE SEQUENCE [LARGE SCALE GENOMIC DNA]</scope>
</reference>
<dbReference type="Proteomes" id="UP001460270">
    <property type="component" value="Unassembled WGS sequence"/>
</dbReference>
<sequence>MDQQTILRHLPADLQKNILKSYCYKDLLSVPLSCPEVRVESWENLLEESQTGQETHVPSALRLCLPFTSLQES</sequence>